<feature type="transmembrane region" description="Helical" evidence="1">
    <location>
        <begin position="396"/>
        <end position="423"/>
    </location>
</feature>
<dbReference type="EMBL" id="BMQM01000031">
    <property type="protein sequence ID" value="GGR69678.1"/>
    <property type="molecule type" value="Genomic_DNA"/>
</dbReference>
<evidence type="ECO:0000313" key="2">
    <source>
        <dbReference type="EMBL" id="GGR69678.1"/>
    </source>
</evidence>
<name>A0ABQ2RYS4_9DEIO</name>
<organism evidence="2 3">
    <name type="scientific">Deinococcus seoulensis</name>
    <dbReference type="NCBI Taxonomy" id="1837379"/>
    <lineage>
        <taxon>Bacteria</taxon>
        <taxon>Thermotogati</taxon>
        <taxon>Deinococcota</taxon>
        <taxon>Deinococci</taxon>
        <taxon>Deinococcales</taxon>
        <taxon>Deinococcaceae</taxon>
        <taxon>Deinococcus</taxon>
    </lineage>
</organism>
<feature type="transmembrane region" description="Helical" evidence="1">
    <location>
        <begin position="328"/>
        <end position="352"/>
    </location>
</feature>
<reference evidence="3" key="1">
    <citation type="journal article" date="2019" name="Int. J. Syst. Evol. Microbiol.">
        <title>The Global Catalogue of Microorganisms (GCM) 10K type strain sequencing project: providing services to taxonomists for standard genome sequencing and annotation.</title>
        <authorList>
            <consortium name="The Broad Institute Genomics Platform"/>
            <consortium name="The Broad Institute Genome Sequencing Center for Infectious Disease"/>
            <person name="Wu L."/>
            <person name="Ma J."/>
        </authorList>
    </citation>
    <scope>NUCLEOTIDE SEQUENCE [LARGE SCALE GENOMIC DNA]</scope>
    <source>
        <strain evidence="3">JCM 31404</strain>
    </source>
</reference>
<keyword evidence="1" id="KW-1133">Transmembrane helix</keyword>
<accession>A0ABQ2RYS4</accession>
<proteinExistence type="predicted"/>
<keyword evidence="1" id="KW-0812">Transmembrane</keyword>
<keyword evidence="1" id="KW-0472">Membrane</keyword>
<protein>
    <recommendedName>
        <fullName evidence="4">ABC transporter permease</fullName>
    </recommendedName>
</protein>
<feature type="transmembrane region" description="Helical" evidence="1">
    <location>
        <begin position="107"/>
        <end position="137"/>
    </location>
</feature>
<sequence>MNTRVNSGPERAVWAAQRLSACRRRGHDWRAWRAAGLPLIVAYLGGAGLIALLSVWQSYRPAPFDLPLPLLVPLLVVTLLLATLGARRGRPPLNLRGADLIWLRSPAAPWATLLWPLLRTTAPWTVGGVLLGAALLAWNPAGWAVALSLPLLGGSVPVVRAAAHAAAHAGQPASALLAGTLLPLLGLLHPALFPVGVALTGALAGWTWRRALAADLPPRLLRQLDLQALRTGARRLGLPAPVMTADGRRAPRTWSPPLRRATPARALLWRSSLTLLDRPHRLLPAVLGGAALASGLPTLAALPLAVTLTLRPPALPVGGPVSARRARLLTFLPAGLSLGALSLLGALLAGAAPAAALTALLSPWAAHAVHAWLGDTLPGTDAAGQVSFGAALAPGLLTALCGGFGVGAAAPAAVLILGLLATLATPLA</sequence>
<feature type="transmembrane region" description="Helical" evidence="1">
    <location>
        <begin position="68"/>
        <end position="86"/>
    </location>
</feature>
<gene>
    <name evidence="2" type="ORF">GCM10008959_34480</name>
</gene>
<evidence type="ECO:0000313" key="3">
    <source>
        <dbReference type="Proteomes" id="UP000634308"/>
    </source>
</evidence>
<dbReference type="Proteomes" id="UP000634308">
    <property type="component" value="Unassembled WGS sequence"/>
</dbReference>
<feature type="transmembrane region" description="Helical" evidence="1">
    <location>
        <begin position="175"/>
        <end position="208"/>
    </location>
</feature>
<dbReference type="RefSeq" id="WP_189066234.1">
    <property type="nucleotide sequence ID" value="NZ_BMQM01000031.1"/>
</dbReference>
<comment type="caution">
    <text evidence="2">The sequence shown here is derived from an EMBL/GenBank/DDBJ whole genome shotgun (WGS) entry which is preliminary data.</text>
</comment>
<keyword evidence="3" id="KW-1185">Reference proteome</keyword>
<feature type="transmembrane region" description="Helical" evidence="1">
    <location>
        <begin position="34"/>
        <end position="56"/>
    </location>
</feature>
<evidence type="ECO:0000256" key="1">
    <source>
        <dbReference type="SAM" id="Phobius"/>
    </source>
</evidence>
<evidence type="ECO:0008006" key="4">
    <source>
        <dbReference type="Google" id="ProtNLM"/>
    </source>
</evidence>